<protein>
    <submittedName>
        <fullName evidence="2">Putative cyclase</fullName>
    </submittedName>
</protein>
<accession>A0A561U9I2</accession>
<name>A0A561U9I2_9PSEU</name>
<dbReference type="RefSeq" id="WP_246110287.1">
    <property type="nucleotide sequence ID" value="NZ_VIWX01000002.1"/>
</dbReference>
<evidence type="ECO:0000313" key="3">
    <source>
        <dbReference type="Proteomes" id="UP000316184"/>
    </source>
</evidence>
<dbReference type="SUPFAM" id="SSF102198">
    <property type="entry name" value="Putative cyclase"/>
    <property type="match status" value="1"/>
</dbReference>
<sequence length="349" mass="37453">MTGARWTRRPEGSNWGDFGPDDTAGRMNLLTPERVRAAAAEVREGLSRTLSLPLTLPGGNALNPNRFPPVLRPTRRYGEINFNYELRAKVDGTTDVLCDDLVVLHLQYSTQWDSFAHAGALFDADGDGIPEPVFYNGFRAGEHVVGPTEPADAGVGGPHEGTTSTGGPLGIDSLARTGAQGRGVLIDLRHHLGDGRELVGYDTLAEIMAADGVEVEKGDLVCLHTGFAQRIVEMNGDPDPDVLHGACAALDGRDERLLQWITDSGLSAMIADNYAVENLPSRQADPPAPALPLHHHCLFKLGVHLGELWHLTPLAEDLRRLGRSRFLLTAPPLNLPGAVGSPTTPVATF</sequence>
<dbReference type="InterPro" id="IPR007325">
    <property type="entry name" value="KFase/CYL"/>
</dbReference>
<comment type="caution">
    <text evidence="2">The sequence shown here is derived from an EMBL/GenBank/DDBJ whole genome shotgun (WGS) entry which is preliminary data.</text>
</comment>
<evidence type="ECO:0000256" key="1">
    <source>
        <dbReference type="SAM" id="MobiDB-lite"/>
    </source>
</evidence>
<dbReference type="Pfam" id="PF04199">
    <property type="entry name" value="Cyclase"/>
    <property type="match status" value="1"/>
</dbReference>
<organism evidence="2 3">
    <name type="scientific">Saccharopolyspora dendranthemae</name>
    <dbReference type="NCBI Taxonomy" id="1181886"/>
    <lineage>
        <taxon>Bacteria</taxon>
        <taxon>Bacillati</taxon>
        <taxon>Actinomycetota</taxon>
        <taxon>Actinomycetes</taxon>
        <taxon>Pseudonocardiales</taxon>
        <taxon>Pseudonocardiaceae</taxon>
        <taxon>Saccharopolyspora</taxon>
    </lineage>
</organism>
<dbReference type="GO" id="GO:0004061">
    <property type="term" value="F:arylformamidase activity"/>
    <property type="evidence" value="ECO:0007669"/>
    <property type="project" value="InterPro"/>
</dbReference>
<evidence type="ECO:0000313" key="2">
    <source>
        <dbReference type="EMBL" id="TWF96005.1"/>
    </source>
</evidence>
<dbReference type="EMBL" id="VIWX01000002">
    <property type="protein sequence ID" value="TWF96005.1"/>
    <property type="molecule type" value="Genomic_DNA"/>
</dbReference>
<keyword evidence="3" id="KW-1185">Reference proteome</keyword>
<reference evidence="2 3" key="1">
    <citation type="submission" date="2019-06" db="EMBL/GenBank/DDBJ databases">
        <title>Sequencing the genomes of 1000 actinobacteria strains.</title>
        <authorList>
            <person name="Klenk H.-P."/>
        </authorList>
    </citation>
    <scope>NUCLEOTIDE SEQUENCE [LARGE SCALE GENOMIC DNA]</scope>
    <source>
        <strain evidence="2 3">DSM 46699</strain>
    </source>
</reference>
<proteinExistence type="predicted"/>
<dbReference type="PANTHER" id="PTHR34861">
    <property type="match status" value="1"/>
</dbReference>
<dbReference type="AlphaFoldDB" id="A0A561U9I2"/>
<dbReference type="Proteomes" id="UP000316184">
    <property type="component" value="Unassembled WGS sequence"/>
</dbReference>
<feature type="region of interest" description="Disordered" evidence="1">
    <location>
        <begin position="1"/>
        <end position="23"/>
    </location>
</feature>
<dbReference type="GO" id="GO:0019441">
    <property type="term" value="P:L-tryptophan catabolic process to kynurenine"/>
    <property type="evidence" value="ECO:0007669"/>
    <property type="project" value="InterPro"/>
</dbReference>
<dbReference type="Gene3D" id="3.50.30.50">
    <property type="entry name" value="Putative cyclase"/>
    <property type="match status" value="1"/>
</dbReference>
<dbReference type="InterPro" id="IPR037175">
    <property type="entry name" value="KFase_sf"/>
</dbReference>
<feature type="region of interest" description="Disordered" evidence="1">
    <location>
        <begin position="149"/>
        <end position="170"/>
    </location>
</feature>
<gene>
    <name evidence="2" type="ORF">FHU35_121006</name>
</gene>